<protein>
    <submittedName>
        <fullName evidence="2">Uncharacterized protein</fullName>
    </submittedName>
</protein>
<evidence type="ECO:0000313" key="2">
    <source>
        <dbReference type="EMBL" id="ORB58653.1"/>
    </source>
</evidence>
<sequence length="113" mass="11073">MSQPEPGPGVSGGHAVLGAFLFAVVNAVVAVVAFVVALSVSDKSSNSGDAVFIAFAVVSLLAAFGGGAALMRTGDRNKRGLGLGLMIGWALVTLLTGGVCTGAGAFLGWIPGL</sequence>
<dbReference type="AlphaFoldDB" id="A0A1X0J970"/>
<dbReference type="STRING" id="1578165.BKG68_01035"/>
<evidence type="ECO:0000256" key="1">
    <source>
        <dbReference type="SAM" id="Phobius"/>
    </source>
</evidence>
<dbReference type="OrthoDB" id="4764660at2"/>
<keyword evidence="1" id="KW-0472">Membrane</keyword>
<feature type="transmembrane region" description="Helical" evidence="1">
    <location>
        <begin position="12"/>
        <end position="38"/>
    </location>
</feature>
<name>A0A1X0J970_9MYCO</name>
<keyword evidence="1" id="KW-1133">Transmembrane helix</keyword>
<feature type="transmembrane region" description="Helical" evidence="1">
    <location>
        <begin position="50"/>
        <end position="71"/>
    </location>
</feature>
<dbReference type="RefSeq" id="WP_083014932.1">
    <property type="nucleotide sequence ID" value="NZ_MVII01000010.1"/>
</dbReference>
<keyword evidence="1" id="KW-0812">Transmembrane</keyword>
<organism evidence="2 3">
    <name type="scientific">Mycobacteroides saopaulense</name>
    <dbReference type="NCBI Taxonomy" id="1578165"/>
    <lineage>
        <taxon>Bacteria</taxon>
        <taxon>Bacillati</taxon>
        <taxon>Actinomycetota</taxon>
        <taxon>Actinomycetes</taxon>
        <taxon>Mycobacteriales</taxon>
        <taxon>Mycobacteriaceae</taxon>
        <taxon>Mycobacteroides</taxon>
    </lineage>
</organism>
<gene>
    <name evidence="2" type="ORF">BST43_09630</name>
</gene>
<comment type="caution">
    <text evidence="2">The sequence shown here is derived from an EMBL/GenBank/DDBJ whole genome shotgun (WGS) entry which is preliminary data.</text>
</comment>
<evidence type="ECO:0000313" key="3">
    <source>
        <dbReference type="Proteomes" id="UP000192434"/>
    </source>
</evidence>
<proteinExistence type="predicted"/>
<accession>A0A1X0J970</accession>
<reference evidence="2 3" key="1">
    <citation type="submission" date="2016-12" db="EMBL/GenBank/DDBJ databases">
        <title>The new phylogeny of genus Mycobacterium.</title>
        <authorList>
            <person name="Tortoli E."/>
            <person name="Trovato A."/>
            <person name="Cirillo D.M."/>
        </authorList>
    </citation>
    <scope>NUCLEOTIDE SEQUENCE [LARGE SCALE GENOMIC DNA]</scope>
    <source>
        <strain evidence="2 3">CCUG 66554</strain>
    </source>
</reference>
<dbReference type="Proteomes" id="UP000192434">
    <property type="component" value="Unassembled WGS sequence"/>
</dbReference>
<dbReference type="EMBL" id="MVII01000010">
    <property type="protein sequence ID" value="ORB58653.1"/>
    <property type="molecule type" value="Genomic_DNA"/>
</dbReference>
<feature type="transmembrane region" description="Helical" evidence="1">
    <location>
        <begin position="83"/>
        <end position="110"/>
    </location>
</feature>